<dbReference type="GO" id="GO:0016020">
    <property type="term" value="C:membrane"/>
    <property type="evidence" value="ECO:0007669"/>
    <property type="project" value="UniProtKB-SubCell"/>
</dbReference>
<feature type="transmembrane region" description="Helical" evidence="10">
    <location>
        <begin position="351"/>
        <end position="370"/>
    </location>
</feature>
<protein>
    <recommendedName>
        <fullName evidence="10">Rhomboid-type serine protease</fullName>
        <ecNumber evidence="10">3.4.21.105</ecNumber>
    </recommendedName>
</protein>
<reference evidence="13 14" key="1">
    <citation type="journal article" date="2016" name="Genome Biol. Evol.">
        <title>Divergent and convergent evolution of fungal pathogenicity.</title>
        <authorList>
            <person name="Shang Y."/>
            <person name="Xiao G."/>
            <person name="Zheng P."/>
            <person name="Cen K."/>
            <person name="Zhan S."/>
            <person name="Wang C."/>
        </authorList>
    </citation>
    <scope>NUCLEOTIDE SEQUENCE [LARGE SCALE GENOMIC DNA]</scope>
    <source>
        <strain evidence="13 14">ARSEF 7405</strain>
    </source>
</reference>
<dbReference type="Gene3D" id="1.20.1540.10">
    <property type="entry name" value="Rhomboid-like"/>
    <property type="match status" value="1"/>
</dbReference>
<feature type="compositionally biased region" description="Low complexity" evidence="11">
    <location>
        <begin position="503"/>
        <end position="513"/>
    </location>
</feature>
<keyword evidence="14" id="KW-1185">Reference proteome</keyword>
<dbReference type="Pfam" id="PF01694">
    <property type="entry name" value="Rhomboid"/>
    <property type="match status" value="1"/>
</dbReference>
<evidence type="ECO:0000256" key="6">
    <source>
        <dbReference type="ARBA" id="ARBA00022801"/>
    </source>
</evidence>
<evidence type="ECO:0000256" key="1">
    <source>
        <dbReference type="ARBA" id="ARBA00000156"/>
    </source>
</evidence>
<evidence type="ECO:0000256" key="5">
    <source>
        <dbReference type="ARBA" id="ARBA00022692"/>
    </source>
</evidence>
<feature type="compositionally biased region" description="Polar residues" evidence="11">
    <location>
        <begin position="514"/>
        <end position="532"/>
    </location>
</feature>
<dbReference type="EC" id="3.4.21.105" evidence="10"/>
<comment type="catalytic activity">
    <reaction evidence="1 10">
        <text>Cleaves type-1 transmembrane domains using a catalytic dyad composed of serine and histidine that are contributed by different transmembrane domains.</text>
        <dbReference type="EC" id="3.4.21.105"/>
    </reaction>
</comment>
<comment type="function">
    <text evidence="10">Serine protease involved in intramembrane proteolysis.</text>
</comment>
<sequence>MAANEYYNPAVTFGDHPPSSPSPVHRLGPAITPPSYQSRTPSPYRAGTVNENDFVDTEHYADNIPLKSAPAPDPRDVIPPPTTFAGAPATPPHAGQPGGAEGYPYMNTQYMPAPANPPPPVIVRGGGNKGGFFSFKRKIPWFCYFVTTVQIIVFIVELIKSGKLTGSPIMIHPQFSPMIGPSPYVQINMGARFVPCMRNEHNVQDSKDASVWPCPNVTSNDPTDSSYQCSLSELCGLNGVPNPKPNGSLNDKPAPNQWYRFIIPMFMHAGFIHIGFNLLTQLSMGVEKERQIGSIRFGLIYLASGIFGFILGGNFAAPMIASTGCSGSLFGIIALDLLDLFYSWSSRRNPMCELMTHLVTILISFGMGLLPGLDNFSHIGGFAVGLVLGIVLLRSPDSLRQRLTDSKAPYEPMSYPSNAAPGMYDASKRPGFLQRPVEFFKGRKMMWWVWWIVRAVMLVLVLLGFVLLLNNFYTKRSQCKWCKYLSCIPVKNWCDLGNVPNGSSTQTTTTSPSNDPGASGSDSMPTGSVNVSPNARRGLLGLAGIVAGL</sequence>
<feature type="transmembrane region" description="Helical" evidence="10">
    <location>
        <begin position="139"/>
        <end position="159"/>
    </location>
</feature>
<feature type="region of interest" description="Disordered" evidence="11">
    <location>
        <begin position="1"/>
        <end position="49"/>
    </location>
</feature>
<organism evidence="13 14">
    <name type="scientific">Ascosphaera apis ARSEF 7405</name>
    <dbReference type="NCBI Taxonomy" id="392613"/>
    <lineage>
        <taxon>Eukaryota</taxon>
        <taxon>Fungi</taxon>
        <taxon>Dikarya</taxon>
        <taxon>Ascomycota</taxon>
        <taxon>Pezizomycotina</taxon>
        <taxon>Eurotiomycetes</taxon>
        <taxon>Eurotiomycetidae</taxon>
        <taxon>Onygenales</taxon>
        <taxon>Ascosphaeraceae</taxon>
        <taxon>Ascosphaera</taxon>
    </lineage>
</organism>
<keyword evidence="4 10" id="KW-0645">Protease</keyword>
<dbReference type="Proteomes" id="UP000242877">
    <property type="component" value="Unassembled WGS sequence"/>
</dbReference>
<dbReference type="EMBL" id="AZGZ01000022">
    <property type="protein sequence ID" value="KZZ89046.1"/>
    <property type="molecule type" value="Genomic_DNA"/>
</dbReference>
<evidence type="ECO:0000313" key="14">
    <source>
        <dbReference type="Proteomes" id="UP000242877"/>
    </source>
</evidence>
<comment type="subcellular location">
    <subcellularLocation>
        <location evidence="2 10">Membrane</location>
        <topology evidence="2 10">Multi-pass membrane protein</topology>
    </subcellularLocation>
</comment>
<gene>
    <name evidence="13" type="ORF">AAP_04531</name>
</gene>
<dbReference type="SUPFAM" id="SSF144091">
    <property type="entry name" value="Rhomboid-like"/>
    <property type="match status" value="1"/>
</dbReference>
<dbReference type="VEuPathDB" id="FungiDB:AAP_04531"/>
<dbReference type="OrthoDB" id="2146116at2759"/>
<feature type="transmembrane region" description="Helical" evidence="10">
    <location>
        <begin position="299"/>
        <end position="321"/>
    </location>
</feature>
<keyword evidence="6 10" id="KW-0378">Hydrolase</keyword>
<feature type="region of interest" description="Disordered" evidence="11">
    <location>
        <begin position="81"/>
        <end position="101"/>
    </location>
</feature>
<keyword evidence="8 10" id="KW-1133">Transmembrane helix</keyword>
<dbReference type="PANTHER" id="PTHR22936:SF69">
    <property type="entry name" value="RHOMBOID-LIKE PROTEIN"/>
    <property type="match status" value="1"/>
</dbReference>
<comment type="similarity">
    <text evidence="3 10">Belongs to the peptidase S54 family.</text>
</comment>
<dbReference type="PANTHER" id="PTHR22936">
    <property type="entry name" value="RHOMBOID-RELATED"/>
    <property type="match status" value="1"/>
</dbReference>
<dbReference type="InterPro" id="IPR035952">
    <property type="entry name" value="Rhomboid-like_sf"/>
</dbReference>
<name>A0A167WMI0_9EURO</name>
<keyword evidence="9 10" id="KW-0472">Membrane</keyword>
<evidence type="ECO:0000256" key="7">
    <source>
        <dbReference type="ARBA" id="ARBA00022825"/>
    </source>
</evidence>
<accession>A0A167WMI0</accession>
<evidence type="ECO:0000256" key="11">
    <source>
        <dbReference type="SAM" id="MobiDB-lite"/>
    </source>
</evidence>
<keyword evidence="5 10" id="KW-0812">Transmembrane</keyword>
<dbReference type="AlphaFoldDB" id="A0A167WMI0"/>
<feature type="compositionally biased region" description="Low complexity" evidence="11">
    <location>
        <begin position="83"/>
        <end position="95"/>
    </location>
</feature>
<dbReference type="GO" id="GO:0006508">
    <property type="term" value="P:proteolysis"/>
    <property type="evidence" value="ECO:0007669"/>
    <property type="project" value="UniProtKB-KW"/>
</dbReference>
<feature type="transmembrane region" description="Helical" evidence="10">
    <location>
        <begin position="376"/>
        <end position="393"/>
    </location>
</feature>
<evidence type="ECO:0000256" key="2">
    <source>
        <dbReference type="ARBA" id="ARBA00004141"/>
    </source>
</evidence>
<feature type="transmembrane region" description="Helical" evidence="10">
    <location>
        <begin position="327"/>
        <end position="344"/>
    </location>
</feature>
<comment type="caution">
    <text evidence="13">The sequence shown here is derived from an EMBL/GenBank/DDBJ whole genome shotgun (WGS) entry which is preliminary data.</text>
</comment>
<feature type="transmembrane region" description="Helical" evidence="10">
    <location>
        <begin position="258"/>
        <end position="279"/>
    </location>
</feature>
<evidence type="ECO:0000256" key="4">
    <source>
        <dbReference type="ARBA" id="ARBA00022670"/>
    </source>
</evidence>
<evidence type="ECO:0000256" key="8">
    <source>
        <dbReference type="ARBA" id="ARBA00022989"/>
    </source>
</evidence>
<dbReference type="InterPro" id="IPR022764">
    <property type="entry name" value="Peptidase_S54_rhomboid_dom"/>
</dbReference>
<feature type="transmembrane region" description="Helical" evidence="10">
    <location>
        <begin position="448"/>
        <end position="469"/>
    </location>
</feature>
<keyword evidence="7 10" id="KW-0720">Serine protease</keyword>
<evidence type="ECO:0000256" key="9">
    <source>
        <dbReference type="ARBA" id="ARBA00023136"/>
    </source>
</evidence>
<proteinExistence type="inferred from homology"/>
<dbReference type="GO" id="GO:0004252">
    <property type="term" value="F:serine-type endopeptidase activity"/>
    <property type="evidence" value="ECO:0007669"/>
    <property type="project" value="InterPro"/>
</dbReference>
<evidence type="ECO:0000256" key="3">
    <source>
        <dbReference type="ARBA" id="ARBA00009045"/>
    </source>
</evidence>
<feature type="domain" description="Peptidase S54 rhomboid" evidence="12">
    <location>
        <begin position="256"/>
        <end position="394"/>
    </location>
</feature>
<evidence type="ECO:0000256" key="10">
    <source>
        <dbReference type="RuleBase" id="RU362115"/>
    </source>
</evidence>
<feature type="region of interest" description="Disordered" evidence="11">
    <location>
        <begin position="502"/>
        <end position="532"/>
    </location>
</feature>
<dbReference type="InterPro" id="IPR002610">
    <property type="entry name" value="Peptidase_S54_rhomboid-like"/>
</dbReference>
<evidence type="ECO:0000259" key="12">
    <source>
        <dbReference type="Pfam" id="PF01694"/>
    </source>
</evidence>
<evidence type="ECO:0000313" key="13">
    <source>
        <dbReference type="EMBL" id="KZZ89046.1"/>
    </source>
</evidence>